<keyword evidence="2" id="KW-0418">Kinase</keyword>
<dbReference type="EMBL" id="JACHZG010000001">
    <property type="protein sequence ID" value="MBB3327787.1"/>
    <property type="molecule type" value="Genomic_DNA"/>
</dbReference>
<dbReference type="Proteomes" id="UP000565572">
    <property type="component" value="Unassembled WGS sequence"/>
</dbReference>
<keyword evidence="3" id="KW-1185">Reference proteome</keyword>
<dbReference type="Gene3D" id="3.30.420.40">
    <property type="match status" value="2"/>
</dbReference>
<organism evidence="2 3">
    <name type="scientific">Microlunatus antarcticus</name>
    <dbReference type="NCBI Taxonomy" id="53388"/>
    <lineage>
        <taxon>Bacteria</taxon>
        <taxon>Bacillati</taxon>
        <taxon>Actinomycetota</taxon>
        <taxon>Actinomycetes</taxon>
        <taxon>Propionibacteriales</taxon>
        <taxon>Propionibacteriaceae</taxon>
        <taxon>Microlunatus</taxon>
    </lineage>
</organism>
<dbReference type="InterPro" id="IPR043129">
    <property type="entry name" value="ATPase_NBD"/>
</dbReference>
<dbReference type="SUPFAM" id="SSF53067">
    <property type="entry name" value="Actin-like ATPase domain"/>
    <property type="match status" value="1"/>
</dbReference>
<dbReference type="RefSeq" id="WP_183339230.1">
    <property type="nucleotide sequence ID" value="NZ_JACHZG010000001.1"/>
</dbReference>
<keyword evidence="2" id="KW-0808">Transferase</keyword>
<sequence length="310" mass="31595">MPEVVLAVDVGGTKIALALVDDEGTVLAEDVRPTRPEPDPLRVVEPLLEGIAAIAARLPATSDPLRVGVSSAGPLDGPAGTVSPVNIPAWRDFPLVDHVRRAAAEASGRRAVVGLANDGHCFALGEHWLGAARDVASMVGMVLSTGVGAGAVLEDRLFGGTTGNAVHLGHISVNAWGARCVCGGHGCVEMYARGPALVAAARARGWAGGDDARALTADARFGDAVALAVIDEGMRALAAGIATTATELDVTTFVLGGGVSRAGAVIFDPLRRHLADFAALPYVRDLEVRPAVLENAGLLGAAALALRLEV</sequence>
<dbReference type="InterPro" id="IPR000600">
    <property type="entry name" value="ROK"/>
</dbReference>
<dbReference type="EC" id="2.7.1.2" evidence="2"/>
<evidence type="ECO:0000256" key="1">
    <source>
        <dbReference type="ARBA" id="ARBA00006479"/>
    </source>
</evidence>
<comment type="similarity">
    <text evidence="1">Belongs to the ROK (NagC/XylR) family.</text>
</comment>
<evidence type="ECO:0000313" key="2">
    <source>
        <dbReference type="EMBL" id="MBB3327787.1"/>
    </source>
</evidence>
<accession>A0A7W5P7U2</accession>
<reference evidence="2 3" key="1">
    <citation type="submission" date="2020-08" db="EMBL/GenBank/DDBJ databases">
        <title>Sequencing the genomes of 1000 actinobacteria strains.</title>
        <authorList>
            <person name="Klenk H.-P."/>
        </authorList>
    </citation>
    <scope>NUCLEOTIDE SEQUENCE [LARGE SCALE GENOMIC DNA]</scope>
    <source>
        <strain evidence="2 3">DSM 11053</strain>
    </source>
</reference>
<dbReference type="Pfam" id="PF00480">
    <property type="entry name" value="ROK"/>
    <property type="match status" value="1"/>
</dbReference>
<protein>
    <submittedName>
        <fullName evidence="2">Glucokinase</fullName>
        <ecNumber evidence="2">2.7.1.2</ecNumber>
    </submittedName>
</protein>
<comment type="caution">
    <text evidence="2">The sequence shown here is derived from an EMBL/GenBank/DDBJ whole genome shotgun (WGS) entry which is preliminary data.</text>
</comment>
<name>A0A7W5P7U2_9ACTN</name>
<dbReference type="PANTHER" id="PTHR18964:SF169">
    <property type="entry name" value="N-ACETYLMANNOSAMINE KINASE"/>
    <property type="match status" value="1"/>
</dbReference>
<dbReference type="PANTHER" id="PTHR18964">
    <property type="entry name" value="ROK (REPRESSOR, ORF, KINASE) FAMILY"/>
    <property type="match status" value="1"/>
</dbReference>
<gene>
    <name evidence="2" type="ORF">FHX39_002731</name>
</gene>
<proteinExistence type="inferred from homology"/>
<dbReference type="AlphaFoldDB" id="A0A7W5P7U2"/>
<dbReference type="GO" id="GO:0004340">
    <property type="term" value="F:glucokinase activity"/>
    <property type="evidence" value="ECO:0007669"/>
    <property type="project" value="UniProtKB-EC"/>
</dbReference>
<evidence type="ECO:0000313" key="3">
    <source>
        <dbReference type="Proteomes" id="UP000565572"/>
    </source>
</evidence>